<feature type="compositionally biased region" description="Low complexity" evidence="1">
    <location>
        <begin position="156"/>
        <end position="167"/>
    </location>
</feature>
<dbReference type="EMBL" id="GECZ01012761">
    <property type="protein sequence ID" value="JAS57008.1"/>
    <property type="molecule type" value="Transcribed_RNA"/>
</dbReference>
<feature type="compositionally biased region" description="Basic and acidic residues" evidence="1">
    <location>
        <begin position="183"/>
        <end position="199"/>
    </location>
</feature>
<accession>A0A1B6G3I9</accession>
<evidence type="ECO:0000256" key="1">
    <source>
        <dbReference type="SAM" id="MobiDB-lite"/>
    </source>
</evidence>
<protein>
    <submittedName>
        <fullName evidence="3">Uncharacterized protein</fullName>
    </submittedName>
</protein>
<feature type="transmembrane region" description="Helical" evidence="2">
    <location>
        <begin position="65"/>
        <end position="86"/>
    </location>
</feature>
<evidence type="ECO:0000256" key="2">
    <source>
        <dbReference type="SAM" id="Phobius"/>
    </source>
</evidence>
<keyword evidence="2" id="KW-0812">Transmembrane</keyword>
<feature type="region of interest" description="Disordered" evidence="1">
    <location>
        <begin position="357"/>
        <end position="382"/>
    </location>
</feature>
<keyword evidence="2" id="KW-0472">Membrane</keyword>
<feature type="transmembrane region" description="Helical" evidence="2">
    <location>
        <begin position="98"/>
        <end position="121"/>
    </location>
</feature>
<feature type="transmembrane region" description="Helical" evidence="2">
    <location>
        <begin position="133"/>
        <end position="152"/>
    </location>
</feature>
<dbReference type="PANTHER" id="PTHR36692:SF2">
    <property type="entry name" value="GEO12064P1"/>
    <property type="match status" value="1"/>
</dbReference>
<feature type="non-terminal residue" evidence="3">
    <location>
        <position position="1"/>
    </location>
</feature>
<dbReference type="InterPro" id="IPR038976">
    <property type="entry name" value="Ssk"/>
</dbReference>
<dbReference type="GO" id="GO:0019991">
    <property type="term" value="P:septate junction assembly"/>
    <property type="evidence" value="ECO:0007669"/>
    <property type="project" value="InterPro"/>
</dbReference>
<dbReference type="GO" id="GO:0005886">
    <property type="term" value="C:plasma membrane"/>
    <property type="evidence" value="ECO:0007669"/>
    <property type="project" value="TreeGrafter"/>
</dbReference>
<evidence type="ECO:0000313" key="3">
    <source>
        <dbReference type="EMBL" id="JAS57008.1"/>
    </source>
</evidence>
<feature type="compositionally biased region" description="Basic and acidic residues" evidence="1">
    <location>
        <begin position="357"/>
        <end position="366"/>
    </location>
</feature>
<sequence length="481" mass="54554">ECDKCGIRMACDGGAVLKVIQLILCVVCLVYKRYTDNEAIKVFYHLEKLSREWPLLNNVTWDENGALLADVTFGGFTIVVLGLLIGQLTGELKRARRTVCFFLVLGCIMFLIVGGLCLAAIDQVPHHLVDNAIVLGVLSIITGLLFLLDVAVTGNRSRSPSTSSSGASREKKPMKVVSAPQVVEEKMEKVKGEKDKETDGSSTKKSLGNGMLKELRSSLKRKKKVEDLDGRGVVVEKNERNVEFEDDKDSRSEPERLERSGDEYRQYGRRRMENRGFPRTASDDSGRFSSDRFRSDFVDAERDRRIDRDFDRYDQRNVSVIEGTYEREGRSRPASMMEVELDEHYLRPQDYYIEKKMTKEERRLQDQRISSSRQDLSDDEYQTQLPSVSFMLSERGRKVLPSVSTSPIERLHDVTSTTSPKPRYYYTSRDPASGSSGPPSPRAPGYVLHTASQWGDPSKTPTTVSDRIQHWFKNRQPSKAP</sequence>
<feature type="region of interest" description="Disordered" evidence="1">
    <location>
        <begin position="155"/>
        <end position="213"/>
    </location>
</feature>
<feature type="region of interest" description="Disordered" evidence="1">
    <location>
        <begin position="401"/>
        <end position="465"/>
    </location>
</feature>
<feature type="compositionally biased region" description="Polar residues" evidence="1">
    <location>
        <begin position="450"/>
        <end position="465"/>
    </location>
</feature>
<feature type="region of interest" description="Disordered" evidence="1">
    <location>
        <begin position="242"/>
        <end position="291"/>
    </location>
</feature>
<proteinExistence type="predicted"/>
<name>A0A1B6G3I9_9HEMI</name>
<feature type="compositionally biased region" description="Low complexity" evidence="1">
    <location>
        <begin position="428"/>
        <end position="437"/>
    </location>
</feature>
<gene>
    <name evidence="3" type="ORF">g.15487</name>
</gene>
<keyword evidence="2" id="KW-1133">Transmembrane helix</keyword>
<organism evidence="3">
    <name type="scientific">Cuerna arida</name>
    <dbReference type="NCBI Taxonomy" id="1464854"/>
    <lineage>
        <taxon>Eukaryota</taxon>
        <taxon>Metazoa</taxon>
        <taxon>Ecdysozoa</taxon>
        <taxon>Arthropoda</taxon>
        <taxon>Hexapoda</taxon>
        <taxon>Insecta</taxon>
        <taxon>Pterygota</taxon>
        <taxon>Neoptera</taxon>
        <taxon>Paraneoptera</taxon>
        <taxon>Hemiptera</taxon>
        <taxon>Auchenorrhyncha</taxon>
        <taxon>Membracoidea</taxon>
        <taxon>Cicadellidae</taxon>
        <taxon>Cicadellinae</taxon>
        <taxon>Proconiini</taxon>
        <taxon>Cuerna</taxon>
    </lineage>
</organism>
<dbReference type="PANTHER" id="PTHR36692">
    <property type="entry name" value="PROTEIN SNAKESKIN"/>
    <property type="match status" value="1"/>
</dbReference>
<reference evidence="3" key="1">
    <citation type="submission" date="2015-11" db="EMBL/GenBank/DDBJ databases">
        <title>De novo transcriptome assembly of four potential Pierce s Disease insect vectors from Arizona vineyards.</title>
        <authorList>
            <person name="Tassone E.E."/>
        </authorList>
    </citation>
    <scope>NUCLEOTIDE SEQUENCE</scope>
</reference>
<dbReference type="AlphaFoldDB" id="A0A1B6G3I9"/>